<dbReference type="Gene3D" id="3.40.50.1460">
    <property type="match status" value="1"/>
</dbReference>
<reference evidence="2 3" key="2">
    <citation type="submission" date="2020-01" db="EMBL/GenBank/DDBJ databases">
        <title>Microvirga sp. nov., an arsenate reduction bacterium isolated from Tibet hotspring sediments.</title>
        <authorList>
            <person name="Xian W.-D."/>
            <person name="Li W.-J."/>
        </authorList>
    </citation>
    <scope>NUCLEOTIDE SEQUENCE [LARGE SCALE GENOMIC DNA]</scope>
    <source>
        <strain evidence="2 3">KCTC 23863</strain>
    </source>
</reference>
<dbReference type="InterPro" id="IPR029030">
    <property type="entry name" value="Caspase-like_dom_sf"/>
</dbReference>
<dbReference type="EMBL" id="WURB01000013">
    <property type="protein sequence ID" value="MXQ13103.1"/>
    <property type="molecule type" value="Genomic_DNA"/>
</dbReference>
<comment type="caution">
    <text evidence="2">The sequence shown here is derived from an EMBL/GenBank/DDBJ whole genome shotgun (WGS) entry which is preliminary data.</text>
</comment>
<organism evidence="2 3">
    <name type="scientific">Microvirga makkahensis</name>
    <dbReference type="NCBI Taxonomy" id="1128670"/>
    <lineage>
        <taxon>Bacteria</taxon>
        <taxon>Pseudomonadati</taxon>
        <taxon>Pseudomonadota</taxon>
        <taxon>Alphaproteobacteria</taxon>
        <taxon>Hyphomicrobiales</taxon>
        <taxon>Methylobacteriaceae</taxon>
        <taxon>Microvirga</taxon>
    </lineage>
</organism>
<dbReference type="RefSeq" id="WP_160885757.1">
    <property type="nucleotide sequence ID" value="NZ_WURB01000013.1"/>
</dbReference>
<dbReference type="InterPro" id="IPR050452">
    <property type="entry name" value="Metacaspase"/>
</dbReference>
<name>A0A7X3MTS4_9HYPH</name>
<sequence length="369" mass="39926">MKRALLIGIDQYPDPRNNLNSCIADTLAFKNLLMGSYGFDATDIRLLHNNAATLANVRAGLDDLTRGASAGDQIIFFESSHGYRYPQGDTMVEVLCLYDAFLSDSELAARTQAIPPGVLTVVLDACHSGGMDKVFFAPDGPVVAQTKVWQPPLNEAASKAAQMQQITRFKFFGRSIVSQPADVAKNFSTGEAAIDRFSQWPDAVPLRKGSGNSAKYADSIRNRWMRKSYKAGAVELNGALFTACRADQTAAAGTPATDNLSAFTYALLDQLDTTISLNSLCARTASRLQELNMSQIPVVDTPATQTDLADRTFITMQQVGTPVPSDIWEQIFGVPSPTSAPPPAPQPQPQDQIRALFDQIFGKSIQQAA</sequence>
<dbReference type="Proteomes" id="UP000436483">
    <property type="component" value="Unassembled WGS sequence"/>
</dbReference>
<dbReference type="GO" id="GO:0005737">
    <property type="term" value="C:cytoplasm"/>
    <property type="evidence" value="ECO:0007669"/>
    <property type="project" value="TreeGrafter"/>
</dbReference>
<evidence type="ECO:0000313" key="3">
    <source>
        <dbReference type="Proteomes" id="UP000436483"/>
    </source>
</evidence>
<gene>
    <name evidence="2" type="ORF">GR328_16865</name>
</gene>
<evidence type="ECO:0000313" key="2">
    <source>
        <dbReference type="EMBL" id="MXQ13103.1"/>
    </source>
</evidence>
<dbReference type="GO" id="GO:0004197">
    <property type="term" value="F:cysteine-type endopeptidase activity"/>
    <property type="evidence" value="ECO:0007669"/>
    <property type="project" value="InterPro"/>
</dbReference>
<dbReference type="OrthoDB" id="9807155at2"/>
<protein>
    <recommendedName>
        <fullName evidence="1">Peptidase C14 caspase domain-containing protein</fullName>
    </recommendedName>
</protein>
<proteinExistence type="predicted"/>
<keyword evidence="3" id="KW-1185">Reference proteome</keyword>
<dbReference type="Pfam" id="PF00656">
    <property type="entry name" value="Peptidase_C14"/>
    <property type="match status" value="1"/>
</dbReference>
<feature type="domain" description="Peptidase C14 caspase" evidence="1">
    <location>
        <begin position="2"/>
        <end position="301"/>
    </location>
</feature>
<dbReference type="PANTHER" id="PTHR48104:SF30">
    <property type="entry name" value="METACASPASE-1"/>
    <property type="match status" value="1"/>
</dbReference>
<reference evidence="2 3" key="1">
    <citation type="submission" date="2019-12" db="EMBL/GenBank/DDBJ databases">
        <authorList>
            <person name="Yuan C.-G."/>
        </authorList>
    </citation>
    <scope>NUCLEOTIDE SEQUENCE [LARGE SCALE GENOMIC DNA]</scope>
    <source>
        <strain evidence="2 3">KCTC 23863</strain>
    </source>
</reference>
<dbReference type="SUPFAM" id="SSF52129">
    <property type="entry name" value="Caspase-like"/>
    <property type="match status" value="1"/>
</dbReference>
<dbReference type="InterPro" id="IPR011600">
    <property type="entry name" value="Pept_C14_caspase"/>
</dbReference>
<accession>A0A7X3MTS4</accession>
<evidence type="ECO:0000259" key="1">
    <source>
        <dbReference type="Pfam" id="PF00656"/>
    </source>
</evidence>
<dbReference type="GO" id="GO:0006508">
    <property type="term" value="P:proteolysis"/>
    <property type="evidence" value="ECO:0007669"/>
    <property type="project" value="InterPro"/>
</dbReference>
<dbReference type="PANTHER" id="PTHR48104">
    <property type="entry name" value="METACASPASE-4"/>
    <property type="match status" value="1"/>
</dbReference>
<dbReference type="AlphaFoldDB" id="A0A7X3MTS4"/>